<evidence type="ECO:0000313" key="8">
    <source>
        <dbReference type="Proteomes" id="UP000318582"/>
    </source>
</evidence>
<dbReference type="GO" id="GO:0046872">
    <property type="term" value="F:metal ion binding"/>
    <property type="evidence" value="ECO:0007669"/>
    <property type="project" value="UniProtKB-KW"/>
</dbReference>
<dbReference type="InterPro" id="IPR002109">
    <property type="entry name" value="Glutaredoxin"/>
</dbReference>
<dbReference type="PANTHER" id="PTHR10293">
    <property type="entry name" value="GLUTAREDOXIN FAMILY MEMBER"/>
    <property type="match status" value="1"/>
</dbReference>
<keyword evidence="4" id="KW-0411">Iron-sulfur</keyword>
<organism evidence="7 8">
    <name type="scientific">Powellomyces hirtus</name>
    <dbReference type="NCBI Taxonomy" id="109895"/>
    <lineage>
        <taxon>Eukaryota</taxon>
        <taxon>Fungi</taxon>
        <taxon>Fungi incertae sedis</taxon>
        <taxon>Chytridiomycota</taxon>
        <taxon>Chytridiomycota incertae sedis</taxon>
        <taxon>Chytridiomycetes</taxon>
        <taxon>Spizellomycetales</taxon>
        <taxon>Powellomycetaceae</taxon>
        <taxon>Powellomyces</taxon>
    </lineage>
</organism>
<dbReference type="Proteomes" id="UP000318582">
    <property type="component" value="Unassembled WGS sequence"/>
</dbReference>
<dbReference type="InterPro" id="IPR036249">
    <property type="entry name" value="Thioredoxin-like_sf"/>
</dbReference>
<evidence type="ECO:0000256" key="5">
    <source>
        <dbReference type="ARBA" id="ARBA00055846"/>
    </source>
</evidence>
<evidence type="ECO:0000256" key="3">
    <source>
        <dbReference type="ARBA" id="ARBA00023004"/>
    </source>
</evidence>
<dbReference type="CDD" id="cd03028">
    <property type="entry name" value="GRX_PICOT_like"/>
    <property type="match status" value="2"/>
</dbReference>
<dbReference type="EMBL" id="QEAQ01000004">
    <property type="protein sequence ID" value="TPX62089.1"/>
    <property type="molecule type" value="Genomic_DNA"/>
</dbReference>
<gene>
    <name evidence="7" type="ORF">PhCBS80983_g00738</name>
</gene>
<dbReference type="PROSITE" id="PS51352">
    <property type="entry name" value="THIOREDOXIN_2"/>
    <property type="match status" value="1"/>
</dbReference>
<dbReference type="InterPro" id="IPR004480">
    <property type="entry name" value="Monothiol_GRX-rel"/>
</dbReference>
<dbReference type="InterPro" id="IPR033658">
    <property type="entry name" value="GRX_PICOT-like"/>
</dbReference>
<dbReference type="CDD" id="cd02984">
    <property type="entry name" value="TRX_PICOT"/>
    <property type="match status" value="1"/>
</dbReference>
<dbReference type="FunFam" id="3.40.30.10:FF:000012">
    <property type="entry name" value="Monothiol glutaredoxin"/>
    <property type="match status" value="2"/>
</dbReference>
<evidence type="ECO:0000256" key="4">
    <source>
        <dbReference type="ARBA" id="ARBA00023014"/>
    </source>
</evidence>
<dbReference type="FunFam" id="3.40.30.10:FF:000092">
    <property type="entry name" value="Monothiol glutaredoxin"/>
    <property type="match status" value="1"/>
</dbReference>
<dbReference type="Gene3D" id="3.40.30.10">
    <property type="entry name" value="Glutaredoxin"/>
    <property type="match status" value="3"/>
</dbReference>
<dbReference type="STRING" id="109895.A0A507ED42"/>
<keyword evidence="2" id="KW-0479">Metal-binding</keyword>
<dbReference type="GO" id="GO:0015036">
    <property type="term" value="F:disulfide oxidoreductase activity"/>
    <property type="evidence" value="ECO:0007669"/>
    <property type="project" value="UniProtKB-ARBA"/>
</dbReference>
<dbReference type="AlphaFoldDB" id="A0A507ED42"/>
<evidence type="ECO:0000313" key="7">
    <source>
        <dbReference type="EMBL" id="TPX62089.1"/>
    </source>
</evidence>
<keyword evidence="8" id="KW-1185">Reference proteome</keyword>
<dbReference type="GO" id="GO:0051537">
    <property type="term" value="F:2 iron, 2 sulfur cluster binding"/>
    <property type="evidence" value="ECO:0007669"/>
    <property type="project" value="TreeGrafter"/>
</dbReference>
<reference evidence="7 8" key="1">
    <citation type="journal article" date="2019" name="Sci. Rep.">
        <title>Comparative genomics of chytrid fungi reveal insights into the obligate biotrophic and pathogenic lifestyle of Synchytrium endobioticum.</title>
        <authorList>
            <person name="van de Vossenberg B.T.L.H."/>
            <person name="Warris S."/>
            <person name="Nguyen H.D.T."/>
            <person name="van Gent-Pelzer M.P.E."/>
            <person name="Joly D.L."/>
            <person name="van de Geest H.C."/>
            <person name="Bonants P.J.M."/>
            <person name="Smith D.S."/>
            <person name="Levesque C.A."/>
            <person name="van der Lee T.A.J."/>
        </authorList>
    </citation>
    <scope>NUCLEOTIDE SEQUENCE [LARGE SCALE GENOMIC DNA]</scope>
    <source>
        <strain evidence="7 8">CBS 809.83</strain>
    </source>
</reference>
<comment type="function">
    <text evidence="5">Monothiol glutaredoxin involved in the biogenesis of iron-sulfur clusters. Binds one iron-sulfur cluster per dimer. The iron-sulfur cluster is bound between subunits, and is complexed by a bound glutathione and a cysteine residue from each subunit.</text>
</comment>
<name>A0A507ED42_9FUNG</name>
<evidence type="ECO:0000256" key="2">
    <source>
        <dbReference type="ARBA" id="ARBA00022723"/>
    </source>
</evidence>
<dbReference type="GO" id="GO:0005829">
    <property type="term" value="C:cytosol"/>
    <property type="evidence" value="ECO:0007669"/>
    <property type="project" value="TreeGrafter"/>
</dbReference>
<accession>A0A507ED42</accession>
<dbReference type="PROSITE" id="PS51354">
    <property type="entry name" value="GLUTAREDOXIN_2"/>
    <property type="match status" value="2"/>
</dbReference>
<evidence type="ECO:0000256" key="1">
    <source>
        <dbReference type="ARBA" id="ARBA00009630"/>
    </source>
</evidence>
<keyword evidence="3" id="KW-0408">Iron</keyword>
<dbReference type="GO" id="GO:0005634">
    <property type="term" value="C:nucleus"/>
    <property type="evidence" value="ECO:0007669"/>
    <property type="project" value="TreeGrafter"/>
</dbReference>
<dbReference type="PANTHER" id="PTHR10293:SF73">
    <property type="entry name" value="GLUTAREDOXIN-3"/>
    <property type="match status" value="1"/>
</dbReference>
<dbReference type="NCBIfam" id="TIGR00365">
    <property type="entry name" value="Grx4 family monothiol glutaredoxin"/>
    <property type="match status" value="2"/>
</dbReference>
<comment type="similarity">
    <text evidence="1">Belongs to the glutaredoxin family. Monothiol subfamily.</text>
</comment>
<dbReference type="Pfam" id="PF00085">
    <property type="entry name" value="Thioredoxin"/>
    <property type="match status" value="1"/>
</dbReference>
<protein>
    <recommendedName>
        <fullName evidence="6">Thioredoxin domain-containing protein</fullName>
    </recommendedName>
</protein>
<dbReference type="SUPFAM" id="SSF52833">
    <property type="entry name" value="Thioredoxin-like"/>
    <property type="match status" value="3"/>
</dbReference>
<proteinExistence type="inferred from homology"/>
<evidence type="ECO:0000259" key="6">
    <source>
        <dbReference type="PROSITE" id="PS51352"/>
    </source>
</evidence>
<dbReference type="Pfam" id="PF00462">
    <property type="entry name" value="Glutaredoxin"/>
    <property type="match status" value="2"/>
</dbReference>
<dbReference type="InterPro" id="IPR013766">
    <property type="entry name" value="Thioredoxin_domain"/>
</dbReference>
<comment type="caution">
    <text evidence="7">The sequence shown here is derived from an EMBL/GenBank/DDBJ whole genome shotgun (WGS) entry which is preliminary data.</text>
</comment>
<sequence length="339" mass="37395">MLKHNVNEVTSDEHFERLLADRSISALNFWAAWAEPCKDMNEVFEELSRKYPAVSFIKLEAENYADISETYEIAAVPTFIIVKNGAVVGRVEGANAPALTAAVEKYAKLAAGLVSSPTAAMSSATGSAPAESPAEKQKALTARLEELVKSNPVMIFIKGTPQQPRCGFSRQLVELLAEVGVKYGSFNILADDAVRQGLKEYSNWPTFPQVYVNGSLMGGLDIVKEMIESGEFQKMVPAEEDLNTRLTSLINKAPVMLFMKGDPETPRCGFSRQITSLLKEHNVEYSTFDILEDEEVRQGLKTYSSWPTYPQLYVKGELIGGLDIVREMIESGDFASMLA</sequence>
<feature type="domain" description="Thioredoxin" evidence="6">
    <location>
        <begin position="1"/>
        <end position="108"/>
    </location>
</feature>
<dbReference type="GO" id="GO:0006879">
    <property type="term" value="P:intracellular iron ion homeostasis"/>
    <property type="evidence" value="ECO:0007669"/>
    <property type="project" value="TreeGrafter"/>
</dbReference>